<sequence>MINNKAAVYIIGGLITKAIPFLLLPVYTRVMTVEDFGMFASFMALLALTSVYIGLKPNVFLIKKYNQCSEIDYSGYVTTSVYIIPLTLILLSPFIFIMVYFQFELEAVLLVVLLISFYSISIALRNISESILQVEGKANKLVKFQCITSIFCAFFGLVALYSTEGYWISRVVVESTVWFVISFILFNEIKKHWRWMAVTEIRHKLKDSFQFLVPLTIHTSCLVLLNLGDRFVINTYVGSEALGYYSVAYSLAMVLGIIQEAFLKYWNPYFFGNVNKSLEHEVRVRVRARRLSYISLLLGVIYGVIISIIYPYFLPESYSDLGVIIILVSMAYGFEGVRKAFCGYMYVTGNVKKITFLTLISALVNMAANFILVPIWGLNGAGVATLIAFIFLSFFTYVGSRGERKLILLTIK</sequence>
<evidence type="ECO:0000256" key="4">
    <source>
        <dbReference type="ARBA" id="ARBA00022989"/>
    </source>
</evidence>
<evidence type="ECO:0000313" key="7">
    <source>
        <dbReference type="EMBL" id="KYN85338.1"/>
    </source>
</evidence>
<feature type="transmembrane region" description="Helical" evidence="6">
    <location>
        <begin position="167"/>
        <end position="187"/>
    </location>
</feature>
<keyword evidence="4 6" id="KW-1133">Transmembrane helix</keyword>
<keyword evidence="5 6" id="KW-0472">Membrane</keyword>
<dbReference type="PANTHER" id="PTHR30250">
    <property type="entry name" value="PST FAMILY PREDICTED COLANIC ACID TRANSPORTER"/>
    <property type="match status" value="1"/>
</dbReference>
<accession>A0ABR5W0H0</accession>
<feature type="transmembrane region" description="Helical" evidence="6">
    <location>
        <begin position="293"/>
        <end position="312"/>
    </location>
</feature>
<dbReference type="Proteomes" id="UP000075609">
    <property type="component" value="Unassembled WGS sequence"/>
</dbReference>
<keyword evidence="3 6" id="KW-0812">Transmembrane</keyword>
<feature type="transmembrane region" description="Helical" evidence="6">
    <location>
        <begin position="381"/>
        <end position="399"/>
    </location>
</feature>
<name>A0ABR5W0H0_9VIBR</name>
<feature type="transmembrane region" description="Helical" evidence="6">
    <location>
        <begin position="76"/>
        <end position="101"/>
    </location>
</feature>
<comment type="subcellular location">
    <subcellularLocation>
        <location evidence="1">Cell membrane</location>
        <topology evidence="1">Multi-pass membrane protein</topology>
    </subcellularLocation>
</comment>
<proteinExistence type="predicted"/>
<keyword evidence="8" id="KW-1185">Reference proteome</keyword>
<feature type="transmembrane region" description="Helical" evidence="6">
    <location>
        <begin position="107"/>
        <end position="124"/>
    </location>
</feature>
<feature type="transmembrane region" description="Helical" evidence="6">
    <location>
        <begin position="247"/>
        <end position="266"/>
    </location>
</feature>
<evidence type="ECO:0000256" key="2">
    <source>
        <dbReference type="ARBA" id="ARBA00022475"/>
    </source>
</evidence>
<keyword evidence="2" id="KW-1003">Cell membrane</keyword>
<evidence type="ECO:0000256" key="1">
    <source>
        <dbReference type="ARBA" id="ARBA00004651"/>
    </source>
</evidence>
<feature type="transmembrane region" description="Helical" evidence="6">
    <location>
        <begin position="318"/>
        <end position="334"/>
    </location>
</feature>
<organism evidence="7 8">
    <name type="scientific">Vibrio cidicii</name>
    <dbReference type="NCBI Taxonomy" id="1763883"/>
    <lineage>
        <taxon>Bacteria</taxon>
        <taxon>Pseudomonadati</taxon>
        <taxon>Pseudomonadota</taxon>
        <taxon>Gammaproteobacteria</taxon>
        <taxon>Vibrionales</taxon>
        <taxon>Vibrionaceae</taxon>
        <taxon>Vibrio</taxon>
    </lineage>
</organism>
<evidence type="ECO:0000256" key="6">
    <source>
        <dbReference type="SAM" id="Phobius"/>
    </source>
</evidence>
<evidence type="ECO:0000256" key="3">
    <source>
        <dbReference type="ARBA" id="ARBA00022692"/>
    </source>
</evidence>
<feature type="transmembrane region" description="Helical" evidence="6">
    <location>
        <begin position="144"/>
        <end position="161"/>
    </location>
</feature>
<feature type="transmembrane region" description="Helical" evidence="6">
    <location>
        <begin position="354"/>
        <end position="375"/>
    </location>
</feature>
<evidence type="ECO:0000256" key="5">
    <source>
        <dbReference type="ARBA" id="ARBA00023136"/>
    </source>
</evidence>
<feature type="transmembrane region" description="Helical" evidence="6">
    <location>
        <begin position="208"/>
        <end position="227"/>
    </location>
</feature>
<dbReference type="RefSeq" id="WP_061900159.1">
    <property type="nucleotide sequence ID" value="NZ_LOBP01000150.1"/>
</dbReference>
<dbReference type="PANTHER" id="PTHR30250:SF11">
    <property type="entry name" value="O-ANTIGEN TRANSPORTER-RELATED"/>
    <property type="match status" value="1"/>
</dbReference>
<dbReference type="InterPro" id="IPR002797">
    <property type="entry name" value="Polysacc_synth"/>
</dbReference>
<dbReference type="Pfam" id="PF01943">
    <property type="entry name" value="Polysacc_synt"/>
    <property type="match status" value="1"/>
</dbReference>
<dbReference type="EMBL" id="LOBP01000150">
    <property type="protein sequence ID" value="KYN85338.1"/>
    <property type="molecule type" value="Genomic_DNA"/>
</dbReference>
<reference evidence="7 8" key="1">
    <citation type="submission" date="2015-12" db="EMBL/GenBank/DDBJ databases">
        <authorList>
            <person name="Tarr C.L."/>
            <person name="Gladney L.M."/>
        </authorList>
    </citation>
    <scope>NUCLEOTIDE SEQUENCE [LARGE SCALE GENOMIC DNA]</scope>
    <source>
        <strain evidence="7 8">1048-83</strain>
    </source>
</reference>
<feature type="transmembrane region" description="Helical" evidence="6">
    <location>
        <begin position="7"/>
        <end position="24"/>
    </location>
</feature>
<feature type="transmembrane region" description="Helical" evidence="6">
    <location>
        <begin position="36"/>
        <end position="55"/>
    </location>
</feature>
<evidence type="ECO:0000313" key="8">
    <source>
        <dbReference type="Proteomes" id="UP000075609"/>
    </source>
</evidence>
<evidence type="ECO:0008006" key="9">
    <source>
        <dbReference type="Google" id="ProtNLM"/>
    </source>
</evidence>
<gene>
    <name evidence="7" type="ORF">ATY35_16845</name>
</gene>
<protein>
    <recommendedName>
        <fullName evidence="9">Polysaccharide biosynthesis protein C-terminal domain-containing protein</fullName>
    </recommendedName>
</protein>
<dbReference type="InterPro" id="IPR050833">
    <property type="entry name" value="Poly_Biosynth_Transport"/>
</dbReference>
<comment type="caution">
    <text evidence="7">The sequence shown here is derived from an EMBL/GenBank/DDBJ whole genome shotgun (WGS) entry which is preliminary data.</text>
</comment>